<keyword evidence="1" id="KW-0489">Methyltransferase</keyword>
<accession>A0AC61MPP1</accession>
<keyword evidence="1" id="KW-0808">Transferase</keyword>
<evidence type="ECO:0000313" key="1">
    <source>
        <dbReference type="EMBL" id="QQK07521.1"/>
    </source>
</evidence>
<protein>
    <submittedName>
        <fullName evidence="1">RNA methyltransferase</fullName>
    </submittedName>
</protein>
<gene>
    <name evidence="1" type="ORF">JFY71_09505</name>
</gene>
<reference evidence="1 2" key="1">
    <citation type="journal article" date="2022" name="Int. J. Syst. Evol. Microbiol.">
        <title>Miniphocaeibacter halophilus sp. nov., an ammonium-tolerant acetate-producing bacterium isolated from a biogas system.</title>
        <authorList>
            <person name="Schnurer A."/>
            <person name="Singh A."/>
            <person name="Bi S."/>
            <person name="Qiao W."/>
            <person name="Westerholm M."/>
        </authorList>
    </citation>
    <scope>NUCLEOTIDE SEQUENCE [LARGE SCALE GENOMIC DNA]</scope>
    <source>
        <strain evidence="1 2">AMB_01</strain>
    </source>
</reference>
<proteinExistence type="predicted"/>
<dbReference type="Proteomes" id="UP000595814">
    <property type="component" value="Chromosome"/>
</dbReference>
<keyword evidence="2" id="KW-1185">Reference proteome</keyword>
<name>A0AC61MPP1_9FIRM</name>
<organism evidence="1 2">
    <name type="scientific">Miniphocaeibacter halophilus</name>
    <dbReference type="NCBI Taxonomy" id="2931922"/>
    <lineage>
        <taxon>Bacteria</taxon>
        <taxon>Bacillati</taxon>
        <taxon>Bacillota</taxon>
        <taxon>Tissierellia</taxon>
        <taxon>Tissierellales</taxon>
        <taxon>Peptoniphilaceae</taxon>
        <taxon>Miniphocaeibacter</taxon>
    </lineage>
</organism>
<evidence type="ECO:0000313" key="2">
    <source>
        <dbReference type="Proteomes" id="UP000595814"/>
    </source>
</evidence>
<sequence>MIKRIESKDNKEFKKFKSLKTNTGRKKNNLFIIEGKKMLIEAFTSKVSIQNIIINEDFKDLTILKNRKESIIQLKNSLFNEITEMKNSEGILAICEFLSNKEIDLSKNLLVLDNIRDPGNMGTIIRTAESFGYNNILLINGCVNIYNHKVLRSSMGSIFRVNLKEIKLEDLNILKNTHLIYSMSLSDNAESIFNMTDIKKHAIIIGNEANGVDKEIIEISDKNIIIPISKNVESLNAAIAASVTMFYFNLISTVKEKKIDFN</sequence>
<dbReference type="EMBL" id="CP066744">
    <property type="protein sequence ID" value="QQK07521.1"/>
    <property type="molecule type" value="Genomic_DNA"/>
</dbReference>